<reference evidence="3" key="1">
    <citation type="submission" date="2017-09" db="EMBL/GenBank/DDBJ databases">
        <title>Depth-based differentiation of microbial function through sediment-hosted aquifers and enrichment of novel symbionts in the deep terrestrial subsurface.</title>
        <authorList>
            <person name="Probst A.J."/>
            <person name="Ladd B."/>
            <person name="Jarett J.K."/>
            <person name="Geller-Mcgrath D.E."/>
            <person name="Sieber C.M.K."/>
            <person name="Emerson J.B."/>
            <person name="Anantharaman K."/>
            <person name="Thomas B.C."/>
            <person name="Malmstrom R."/>
            <person name="Stieglmeier M."/>
            <person name="Klingl A."/>
            <person name="Woyke T."/>
            <person name="Ryan C.M."/>
            <person name="Banfield J.F."/>
        </authorList>
    </citation>
    <scope>NUCLEOTIDE SEQUENCE [LARGE SCALE GENOMIC DNA]</scope>
</reference>
<accession>A0A2M7DQB4</accession>
<evidence type="ECO:0008006" key="4">
    <source>
        <dbReference type="Google" id="ProtNLM"/>
    </source>
</evidence>
<dbReference type="PANTHER" id="PTHR35024">
    <property type="entry name" value="HYPOTHETICAL CYTOSOLIC PROTEIN"/>
    <property type="match status" value="1"/>
</dbReference>
<sequence length="128" mass="13598">MFKKQNEETLIKDAETIIGPSIKIKGDFFGKGNIIVEGILEGSLKTSSGLYVGDKAKITAAIEAKDAKIGGEVKGNIKIKGYLEILATAKINGDVEALGISVAKGAFINGRLTMKTDEKESADLKKIN</sequence>
<comment type="caution">
    <text evidence="2">The sequence shown here is derived from an EMBL/GenBank/DDBJ whole genome shotgun (WGS) entry which is preliminary data.</text>
</comment>
<dbReference type="InterPro" id="IPR007607">
    <property type="entry name" value="BacA/B"/>
</dbReference>
<name>A0A2M7DQB4_9BACT</name>
<dbReference type="Pfam" id="PF04519">
    <property type="entry name" value="Bactofilin"/>
    <property type="match status" value="1"/>
</dbReference>
<comment type="similarity">
    <text evidence="1">Belongs to the bactofilin family.</text>
</comment>
<dbReference type="EMBL" id="PETS01000024">
    <property type="protein sequence ID" value="PIV51940.1"/>
    <property type="molecule type" value="Genomic_DNA"/>
</dbReference>
<dbReference type="AlphaFoldDB" id="A0A2M7DQB4"/>
<proteinExistence type="inferred from homology"/>
<protein>
    <recommendedName>
        <fullName evidence="4">Cell shape determination protein CcmA</fullName>
    </recommendedName>
</protein>
<evidence type="ECO:0000313" key="2">
    <source>
        <dbReference type="EMBL" id="PIV51940.1"/>
    </source>
</evidence>
<gene>
    <name evidence="2" type="ORF">COS18_01285</name>
</gene>
<dbReference type="Proteomes" id="UP000228896">
    <property type="component" value="Unassembled WGS sequence"/>
</dbReference>
<evidence type="ECO:0000313" key="3">
    <source>
        <dbReference type="Proteomes" id="UP000228896"/>
    </source>
</evidence>
<dbReference type="PANTHER" id="PTHR35024:SF4">
    <property type="entry name" value="POLYMER-FORMING CYTOSKELETAL PROTEIN"/>
    <property type="match status" value="1"/>
</dbReference>
<organism evidence="2 3">
    <name type="scientific">Candidatus Falkowbacteria bacterium CG02_land_8_20_14_3_00_36_14</name>
    <dbReference type="NCBI Taxonomy" id="1974560"/>
    <lineage>
        <taxon>Bacteria</taxon>
        <taxon>Candidatus Falkowiibacteriota</taxon>
    </lineage>
</organism>
<evidence type="ECO:0000256" key="1">
    <source>
        <dbReference type="ARBA" id="ARBA00044755"/>
    </source>
</evidence>